<feature type="region of interest" description="Disordered" evidence="1">
    <location>
        <begin position="572"/>
        <end position="594"/>
    </location>
</feature>
<organism evidence="2 3">
    <name type="scientific">Streptomyces boetiae</name>
    <dbReference type="NCBI Taxonomy" id="3075541"/>
    <lineage>
        <taxon>Bacteria</taxon>
        <taxon>Bacillati</taxon>
        <taxon>Actinomycetota</taxon>
        <taxon>Actinomycetes</taxon>
        <taxon>Kitasatosporales</taxon>
        <taxon>Streptomycetaceae</taxon>
        <taxon>Streptomyces</taxon>
    </lineage>
</organism>
<evidence type="ECO:0000256" key="1">
    <source>
        <dbReference type="SAM" id="MobiDB-lite"/>
    </source>
</evidence>
<name>A0ABU2LCF9_9ACTN</name>
<sequence length="594" mass="65542">MTEVDHVLREQVRQVNALVVRLGERVNVVSGQVSAVDARQAQTQDDLKQLRDDFLTFVNEARRTAHVQRAETRVGVIRDELDHEFGHNKVVRRTAVGMLQAFDVGLVSEQTVRSVSEELMLQTPRYWLAPVLVALAAWSSDERALCERAVEEGFRRSPGRTSLFFALVLRRQGRREEATRWLRHFLNAQDPYRLGREFAVILECVSQGAFGGPGRELLRERMADWREKLLADEAAAVAQVERWRAEIESLRGPTAAAGFPRLAALSPQWQQLDAVLGAAAAQRRLLDTYRAVVEREFTPTGKLEDAVDDILDRLVSEYDTEELPLRRDLAFNQAVIDCDGDLDAAAQRADAHAAALEETLDYLTVQTASALDPESIGVSPATQRLAVVACHPWLSQAHEEFSLAYRAALPPDVQVTLSATHNTGARNFSLPPWTGSFTQPLEALQNSLAQHWDQHGRWFVDSLAYPWKARVIALAATALAVLGVVGSFDTAVGLGAAAVVSAVWGFVIHRQVAKAAAMQDHVRQLLARSREESLRQLSEARAELTDWQSRFQAADAVSAEVRAFLDDLPTAGNARTPFEQRTVPPAGAAGPAGA</sequence>
<reference evidence="3" key="1">
    <citation type="submission" date="2023-07" db="EMBL/GenBank/DDBJ databases">
        <title>30 novel species of actinomycetes from the DSMZ collection.</title>
        <authorList>
            <person name="Nouioui I."/>
        </authorList>
    </citation>
    <scope>NUCLEOTIDE SEQUENCE [LARGE SCALE GENOMIC DNA]</scope>
    <source>
        <strain evidence="3">DSM 44917</strain>
    </source>
</reference>
<evidence type="ECO:0000313" key="3">
    <source>
        <dbReference type="Proteomes" id="UP001183388"/>
    </source>
</evidence>
<dbReference type="RefSeq" id="WP_311632209.1">
    <property type="nucleotide sequence ID" value="NZ_JAVREN010000033.1"/>
</dbReference>
<dbReference type="Proteomes" id="UP001183388">
    <property type="component" value="Unassembled WGS sequence"/>
</dbReference>
<protein>
    <submittedName>
        <fullName evidence="2">Uncharacterized protein</fullName>
    </submittedName>
</protein>
<proteinExistence type="predicted"/>
<comment type="caution">
    <text evidence="2">The sequence shown here is derived from an EMBL/GenBank/DDBJ whole genome shotgun (WGS) entry which is preliminary data.</text>
</comment>
<gene>
    <name evidence="2" type="ORF">RM780_20140</name>
</gene>
<feature type="compositionally biased region" description="Low complexity" evidence="1">
    <location>
        <begin position="584"/>
        <end position="594"/>
    </location>
</feature>
<keyword evidence="3" id="KW-1185">Reference proteome</keyword>
<dbReference type="EMBL" id="JAVREN010000033">
    <property type="protein sequence ID" value="MDT0309254.1"/>
    <property type="molecule type" value="Genomic_DNA"/>
</dbReference>
<accession>A0ABU2LCF9</accession>
<evidence type="ECO:0000313" key="2">
    <source>
        <dbReference type="EMBL" id="MDT0309254.1"/>
    </source>
</evidence>